<keyword evidence="2" id="KW-1185">Reference proteome</keyword>
<dbReference type="AlphaFoldDB" id="A0AAU9D857"/>
<reference evidence="1 2" key="1">
    <citation type="submission" date="2022-11" db="EMBL/GenBank/DDBJ databases">
        <title>Haliovirga abyssi gen. nov., sp. nov., a mesophilic fermentative bacterium isolated from the Iheya North hydrothermal field and the proposal of Haliovirgaceae fam. nov.</title>
        <authorList>
            <person name="Miyazaki U."/>
            <person name="Tame A."/>
            <person name="Miyazaki J."/>
            <person name="Takai K."/>
            <person name="Sawayama S."/>
            <person name="Kitajima M."/>
            <person name="Okamoto A."/>
            <person name="Nakagawa S."/>
        </authorList>
    </citation>
    <scope>NUCLEOTIDE SEQUENCE [LARGE SCALE GENOMIC DNA]</scope>
    <source>
        <strain evidence="1 2">IC12</strain>
    </source>
</reference>
<dbReference type="KEGG" id="haby:HLVA_03300"/>
<evidence type="ECO:0000313" key="1">
    <source>
        <dbReference type="EMBL" id="BDU49761.1"/>
    </source>
</evidence>
<proteinExistence type="predicted"/>
<dbReference type="SUPFAM" id="SSF56300">
    <property type="entry name" value="Metallo-dependent phosphatases"/>
    <property type="match status" value="1"/>
</dbReference>
<evidence type="ECO:0000313" key="2">
    <source>
        <dbReference type="Proteomes" id="UP001321582"/>
    </source>
</evidence>
<dbReference type="EMBL" id="AP027059">
    <property type="protein sequence ID" value="BDU49761.1"/>
    <property type="molecule type" value="Genomic_DNA"/>
</dbReference>
<dbReference type="InterPro" id="IPR029052">
    <property type="entry name" value="Metallo-depent_PP-like"/>
</dbReference>
<dbReference type="Proteomes" id="UP001321582">
    <property type="component" value="Chromosome"/>
</dbReference>
<protein>
    <submittedName>
        <fullName evidence="1">Uncharacterized protein</fullName>
    </submittedName>
</protein>
<sequence length="426" mass="50569">MEKKLIYLFFIMLFSTTIYASREQTKKINFSVLSVGDFNGEYKKIPKIFNIVKQTERLRDNLVKIDIGNNFSKIDNYNDIIMRFLKKSKFDFNFLGIDEFKSKVYIKENKFFSSLNLIENSVIPYKLIKKDNYILAIVGISNLYGKTDNLVDYKKELEKLIYKLDSKSDFVFIVSDLTRAENLNILAQFKDISILFESNSFSYNPIEKIGEQYIIANKNPILLDFVYNPNVAKQINKHNKNFSLKNLFIEDYKIIDDYSYYEEDNKLKDYINWKEEVEKKKNSEFKIFNNKTFYKENVLLGERIPFLDSIGEYLSYYYDSDTVAFVSSDIKRGLKKGIVTVKELKELLKNDNIEIYNISDLELQKLIKANKFFKGTDKYIYFINEYKNLGKKESYKIISTEEFENRFGYKGKVLNYTISDFLLQRR</sequence>
<accession>A0AAU9D857</accession>
<name>A0AAU9D857_9FUSO</name>
<organism evidence="1 2">
    <name type="scientific">Haliovirga abyssi</name>
    <dbReference type="NCBI Taxonomy" id="2996794"/>
    <lineage>
        <taxon>Bacteria</taxon>
        <taxon>Fusobacteriati</taxon>
        <taxon>Fusobacteriota</taxon>
        <taxon>Fusobacteriia</taxon>
        <taxon>Fusobacteriales</taxon>
        <taxon>Haliovirgaceae</taxon>
        <taxon>Haliovirga</taxon>
    </lineage>
</organism>
<gene>
    <name evidence="1" type="ORF">HLVA_03300</name>
</gene>
<dbReference type="RefSeq" id="WP_307904707.1">
    <property type="nucleotide sequence ID" value="NZ_AP027059.1"/>
</dbReference>